<dbReference type="AlphaFoldDB" id="A0A1S7LG83"/>
<name>A0A1S7LG83_MAGMO</name>
<sequence>MEPRKPNCMADDSIRKSESVVECGRRFHWVSLPPLTLDPQPDSAILMPHLINHLLH</sequence>
<reference evidence="1" key="1">
    <citation type="submission" date="2015-04" db="EMBL/GenBank/DDBJ databases">
        <authorList>
            <person name="Syromyatnikov M.Y."/>
            <person name="Popov V.N."/>
        </authorList>
    </citation>
    <scope>NUCLEOTIDE SEQUENCE</scope>
    <source>
        <strain evidence="1">MO-1</strain>
    </source>
</reference>
<protein>
    <submittedName>
        <fullName evidence="1">Uncharacterized protein</fullName>
    </submittedName>
</protein>
<proteinExistence type="predicted"/>
<organism evidence="1">
    <name type="scientific">Magnetococcus massalia (strain MO-1)</name>
    <dbReference type="NCBI Taxonomy" id="451514"/>
    <lineage>
        <taxon>Bacteria</taxon>
        <taxon>Pseudomonadati</taxon>
        <taxon>Pseudomonadota</taxon>
        <taxon>Magnetococcia</taxon>
        <taxon>Magnetococcales</taxon>
        <taxon>Magnetococcaceae</taxon>
        <taxon>Magnetococcus</taxon>
    </lineage>
</organism>
<gene>
    <name evidence="1" type="ORF">MAGMO_1767</name>
</gene>
<evidence type="ECO:0000313" key="1">
    <source>
        <dbReference type="EMBL" id="CRH05945.1"/>
    </source>
</evidence>
<accession>A0A1S7LG83</accession>
<dbReference type="EMBL" id="LO017727">
    <property type="protein sequence ID" value="CRH05945.1"/>
    <property type="molecule type" value="Genomic_DNA"/>
</dbReference>